<dbReference type="PANTHER" id="PTHR36849:SF1">
    <property type="entry name" value="CYTOPLASMIC PROTEIN"/>
    <property type="match status" value="1"/>
</dbReference>
<dbReference type="PANTHER" id="PTHR36849">
    <property type="entry name" value="CYTOPLASMIC PROTEIN-RELATED"/>
    <property type="match status" value="1"/>
</dbReference>
<reference evidence="2" key="1">
    <citation type="submission" date="2016-10" db="EMBL/GenBank/DDBJ databases">
        <authorList>
            <person name="Varghese N."/>
            <person name="Submissions S."/>
        </authorList>
    </citation>
    <scope>NUCLEOTIDE SEQUENCE [LARGE SCALE GENOMIC DNA]</scope>
    <source>
        <strain evidence="2">ES.061</strain>
    </source>
</reference>
<dbReference type="InterPro" id="IPR052552">
    <property type="entry name" value="YeaO-like"/>
</dbReference>
<dbReference type="Pfam" id="PF22752">
    <property type="entry name" value="DUF488-N3i"/>
    <property type="match status" value="1"/>
</dbReference>
<accession>A0A1H4J366</accession>
<dbReference type="EMBL" id="FNSL01000001">
    <property type="protein sequence ID" value="SEB40022.1"/>
    <property type="molecule type" value="Genomic_DNA"/>
</dbReference>
<evidence type="ECO:0000313" key="1">
    <source>
        <dbReference type="EMBL" id="SEB40022.1"/>
    </source>
</evidence>
<sequence length="122" mass="14685">MTISDIRLKRIYDPVEDRDGTRILIDRLWPRGMSKERAALDAWMPEIGPSHELRKWYAHEPERWETFRQRYREELAGREEWLEQLRESARKGPLTLLFSATDRDRNQAVVVRQFLQEDDDSS</sequence>
<dbReference type="Proteomes" id="UP000199064">
    <property type="component" value="Unassembled WGS sequence"/>
</dbReference>
<proteinExistence type="predicted"/>
<evidence type="ECO:0000313" key="2">
    <source>
        <dbReference type="Proteomes" id="UP000199064"/>
    </source>
</evidence>
<dbReference type="AlphaFoldDB" id="A0A1H4J366"/>
<name>A0A1H4J366_9HYPH</name>
<keyword evidence="2" id="KW-1185">Reference proteome</keyword>
<organism evidence="1 2">
    <name type="scientific">Nitratireductor aquibiodomus</name>
    <dbReference type="NCBI Taxonomy" id="204799"/>
    <lineage>
        <taxon>Bacteria</taxon>
        <taxon>Pseudomonadati</taxon>
        <taxon>Pseudomonadota</taxon>
        <taxon>Alphaproteobacteria</taxon>
        <taxon>Hyphomicrobiales</taxon>
        <taxon>Phyllobacteriaceae</taxon>
        <taxon>Nitratireductor</taxon>
    </lineage>
</organism>
<gene>
    <name evidence="1" type="ORF">SAMN05216452_0878</name>
</gene>
<protein>
    <submittedName>
        <fullName evidence="1">Uncharacterized conserved protein YeaO, DUF488 family</fullName>
    </submittedName>
</protein>
<dbReference type="RefSeq" id="WP_090326952.1">
    <property type="nucleotide sequence ID" value="NZ_FNSL01000001.1"/>
</dbReference>